<dbReference type="OrthoDB" id="2253354at2759"/>
<sequence length="219" mass="24784">MESSTILRTLLRSPPPSRTLLTLALRPQSRFFALAAALPHTPTRHISTPRILQPSFWRDMIPRPLRPGSSENTIAAAQPDQPKAKKEWNPATPYIILAMLVGSQAIQTLWLKQERSRDLRRAEAKIGVLREVIERVQRGEDVDVEKVLGSGVEGEEEEWTQVLKDIEEEELLFQSKKQRRAARRAAEVEGEKEKVEEAQEIVDDGGKAKVETIDGAKFY</sequence>
<organism evidence="2 3">
    <name type="scientific">Corynespora cassiicola Philippines</name>
    <dbReference type="NCBI Taxonomy" id="1448308"/>
    <lineage>
        <taxon>Eukaryota</taxon>
        <taxon>Fungi</taxon>
        <taxon>Dikarya</taxon>
        <taxon>Ascomycota</taxon>
        <taxon>Pezizomycotina</taxon>
        <taxon>Dothideomycetes</taxon>
        <taxon>Pleosporomycetidae</taxon>
        <taxon>Pleosporales</taxon>
        <taxon>Corynesporascaceae</taxon>
        <taxon>Corynespora</taxon>
    </lineage>
</organism>
<evidence type="ECO:0000313" key="2">
    <source>
        <dbReference type="EMBL" id="PSN69920.1"/>
    </source>
</evidence>
<dbReference type="Proteomes" id="UP000240883">
    <property type="component" value="Unassembled WGS sequence"/>
</dbReference>
<keyword evidence="3" id="KW-1185">Reference proteome</keyword>
<accession>A0A2T2NWX5</accession>
<evidence type="ECO:0000256" key="1">
    <source>
        <dbReference type="SAM" id="MobiDB-lite"/>
    </source>
</evidence>
<feature type="region of interest" description="Disordered" evidence="1">
    <location>
        <begin position="67"/>
        <end position="86"/>
    </location>
</feature>
<reference evidence="2 3" key="1">
    <citation type="journal article" date="2018" name="Front. Microbiol.">
        <title>Genome-Wide Analysis of Corynespora cassiicola Leaf Fall Disease Putative Effectors.</title>
        <authorList>
            <person name="Lopez D."/>
            <person name="Ribeiro S."/>
            <person name="Label P."/>
            <person name="Fumanal B."/>
            <person name="Venisse J.S."/>
            <person name="Kohler A."/>
            <person name="de Oliveira R.R."/>
            <person name="Labutti K."/>
            <person name="Lipzen A."/>
            <person name="Lail K."/>
            <person name="Bauer D."/>
            <person name="Ohm R.A."/>
            <person name="Barry K.W."/>
            <person name="Spatafora J."/>
            <person name="Grigoriev I.V."/>
            <person name="Martin F.M."/>
            <person name="Pujade-Renaud V."/>
        </authorList>
    </citation>
    <scope>NUCLEOTIDE SEQUENCE [LARGE SCALE GENOMIC DNA]</scope>
    <source>
        <strain evidence="2 3">Philippines</strain>
    </source>
</reference>
<dbReference type="InterPro" id="IPR035213">
    <property type="entry name" value="DUF5321"/>
</dbReference>
<dbReference type="EMBL" id="KZ678132">
    <property type="protein sequence ID" value="PSN69920.1"/>
    <property type="molecule type" value="Genomic_DNA"/>
</dbReference>
<dbReference type="AlphaFoldDB" id="A0A2T2NWX5"/>
<gene>
    <name evidence="2" type="ORF">BS50DRAFT_571242</name>
</gene>
<evidence type="ECO:0000313" key="3">
    <source>
        <dbReference type="Proteomes" id="UP000240883"/>
    </source>
</evidence>
<protein>
    <submittedName>
        <fullName evidence="2">Uncharacterized protein</fullName>
    </submittedName>
</protein>
<proteinExistence type="predicted"/>
<name>A0A2T2NWX5_CORCC</name>
<dbReference type="Pfam" id="PF17254">
    <property type="entry name" value="DUF5321"/>
    <property type="match status" value="1"/>
</dbReference>